<dbReference type="Proteomes" id="UP000033423">
    <property type="component" value="Unassembled WGS sequence"/>
</dbReference>
<name>A0A0F3GI65_9BACT</name>
<comment type="caution">
    <text evidence="1">The sequence shown here is derived from an EMBL/GenBank/DDBJ whole genome shotgun (WGS) entry which is preliminary data.</text>
</comment>
<sequence>MPAAGYNDSLVHTTCGWWSGCRYRSRSWSWSRSRSYAWPGAYRPNEIVACLGKDICIAIVHRDKQSAGSSVIIGSRRPVTVILNVNKGMTGWKRWSVSAVINYTSNLFSVWQAPVTVTKVIGFIEAGYIIQPHLPILIAICAVTHRWCIGALAPD</sequence>
<evidence type="ECO:0000313" key="2">
    <source>
        <dbReference type="Proteomes" id="UP000033423"/>
    </source>
</evidence>
<proteinExistence type="predicted"/>
<dbReference type="EMBL" id="LACI01002637">
    <property type="protein sequence ID" value="KJU81581.1"/>
    <property type="molecule type" value="Genomic_DNA"/>
</dbReference>
<evidence type="ECO:0000313" key="1">
    <source>
        <dbReference type="EMBL" id="KJU81581.1"/>
    </source>
</evidence>
<gene>
    <name evidence="1" type="ORF">MBAV_006227</name>
</gene>
<protein>
    <submittedName>
        <fullName evidence="1">Uncharacterized protein</fullName>
    </submittedName>
</protein>
<keyword evidence="2" id="KW-1185">Reference proteome</keyword>
<reference evidence="1 2" key="1">
    <citation type="submission" date="2015-02" db="EMBL/GenBank/DDBJ databases">
        <title>Single-cell genomics of uncultivated deep-branching MTB reveals a conserved set of magnetosome genes.</title>
        <authorList>
            <person name="Kolinko S."/>
            <person name="Richter M."/>
            <person name="Glockner F.O."/>
            <person name="Brachmann A."/>
            <person name="Schuler D."/>
        </authorList>
    </citation>
    <scope>NUCLEOTIDE SEQUENCE [LARGE SCALE GENOMIC DNA]</scope>
    <source>
        <strain evidence="1">TM-1</strain>
    </source>
</reference>
<organism evidence="1 2">
    <name type="scientific">Candidatus Magnetobacterium bavaricum</name>
    <dbReference type="NCBI Taxonomy" id="29290"/>
    <lineage>
        <taxon>Bacteria</taxon>
        <taxon>Pseudomonadati</taxon>
        <taxon>Nitrospirota</taxon>
        <taxon>Thermodesulfovibrionia</taxon>
        <taxon>Thermodesulfovibrionales</taxon>
        <taxon>Candidatus Magnetobacteriaceae</taxon>
        <taxon>Candidatus Magnetobacterium</taxon>
    </lineage>
</organism>
<dbReference type="AlphaFoldDB" id="A0A0F3GI65"/>
<accession>A0A0F3GI65</accession>